<reference evidence="2" key="1">
    <citation type="submission" date="2016-02" db="EMBL/GenBank/DDBJ databases">
        <authorList>
            <person name="Rodrigo-Torres Lidia"/>
            <person name="Arahal R.David."/>
        </authorList>
    </citation>
    <scope>NUCLEOTIDE SEQUENCE [LARGE SCALE GENOMIC DNA]</scope>
    <source>
        <strain evidence="2">CECT 8713</strain>
    </source>
</reference>
<sequence length="288" mass="32611">MKKGLLNNPMKLAIGAIPTLFIAGCFESNRSTAQLCENYPQICQKLNVTDGQCRHERTDLIWKRYDVVKKDSDLNKFDELLLTKKYAKCMELAAQIETTTLKGKKTLRTEALFHAYDTIEKLEQKLKSSYQPSIIYYRWTQGDNEALEQFLKLEETEYLNTPELQLGLATYYVDKDKEHTIKLLVKSLTLYDGRAGETKDKAIPEVIKSLATANHSIGKLDDAYLWALVGGELGLPIAKKAQLKLLYPMTDSRRETIADIAKDIALEIEDGDFDKGLLIQLAALAEPK</sequence>
<dbReference type="AlphaFoldDB" id="A0A128F4A4"/>
<dbReference type="OrthoDB" id="5900133at2"/>
<dbReference type="EMBL" id="FIZY01000013">
    <property type="protein sequence ID" value="CZF81375.1"/>
    <property type="molecule type" value="Genomic_DNA"/>
</dbReference>
<organism evidence="1 2">
    <name type="scientific">Grimontia marina</name>
    <dbReference type="NCBI Taxonomy" id="646534"/>
    <lineage>
        <taxon>Bacteria</taxon>
        <taxon>Pseudomonadati</taxon>
        <taxon>Pseudomonadota</taxon>
        <taxon>Gammaproteobacteria</taxon>
        <taxon>Vibrionales</taxon>
        <taxon>Vibrionaceae</taxon>
        <taxon>Grimontia</taxon>
    </lineage>
</organism>
<proteinExistence type="predicted"/>
<dbReference type="InterPro" id="IPR021372">
    <property type="entry name" value="DUF2989"/>
</dbReference>
<keyword evidence="2" id="KW-1185">Reference proteome</keyword>
<gene>
    <name evidence="1" type="ORF">GMA8713_01813</name>
</gene>
<dbReference type="RefSeq" id="WP_062708211.1">
    <property type="nucleotide sequence ID" value="NZ_CAWRCI010000013.1"/>
</dbReference>
<dbReference type="Proteomes" id="UP000073601">
    <property type="component" value="Unassembled WGS sequence"/>
</dbReference>
<accession>A0A128F4A4</accession>
<evidence type="ECO:0000313" key="2">
    <source>
        <dbReference type="Proteomes" id="UP000073601"/>
    </source>
</evidence>
<evidence type="ECO:0008006" key="3">
    <source>
        <dbReference type="Google" id="ProtNLM"/>
    </source>
</evidence>
<protein>
    <recommendedName>
        <fullName evidence="3">DUF2989 domain-containing protein</fullName>
    </recommendedName>
</protein>
<evidence type="ECO:0000313" key="1">
    <source>
        <dbReference type="EMBL" id="CZF81375.1"/>
    </source>
</evidence>
<name>A0A128F4A4_9GAMM</name>
<dbReference type="PROSITE" id="PS51257">
    <property type="entry name" value="PROKAR_LIPOPROTEIN"/>
    <property type="match status" value="1"/>
</dbReference>
<dbReference type="Pfam" id="PF11207">
    <property type="entry name" value="DUF2989"/>
    <property type="match status" value="1"/>
</dbReference>